<dbReference type="PANTHER" id="PTHR39613">
    <property type="entry name" value="ANCHORED CELL WALL PROTEIN, PUTATIVE (AFU_ORTHOLOGUE AFUA_4G08960)-RELATED"/>
    <property type="match status" value="1"/>
</dbReference>
<dbReference type="EMBL" id="MU005786">
    <property type="protein sequence ID" value="KAF2703636.1"/>
    <property type="molecule type" value="Genomic_DNA"/>
</dbReference>
<protein>
    <recommendedName>
        <fullName evidence="2">Ubiquitin 3 binding protein But2 C-terminal domain-containing protein</fullName>
    </recommendedName>
</protein>
<feature type="domain" description="Ubiquitin 3 binding protein But2 C-terminal" evidence="2">
    <location>
        <begin position="31"/>
        <end position="176"/>
    </location>
</feature>
<accession>A0A6G1JSQ6</accession>
<dbReference type="Proteomes" id="UP000799428">
    <property type="component" value="Unassembled WGS sequence"/>
</dbReference>
<evidence type="ECO:0000313" key="4">
    <source>
        <dbReference type="Proteomes" id="UP000799428"/>
    </source>
</evidence>
<feature type="signal peptide" evidence="1">
    <location>
        <begin position="1"/>
        <end position="15"/>
    </location>
</feature>
<keyword evidence="4" id="KW-1185">Reference proteome</keyword>
<evidence type="ECO:0000313" key="3">
    <source>
        <dbReference type="EMBL" id="KAF2703636.1"/>
    </source>
</evidence>
<feature type="chain" id="PRO_5026015423" description="Ubiquitin 3 binding protein But2 C-terminal domain-containing protein" evidence="1">
    <location>
        <begin position="16"/>
        <end position="190"/>
    </location>
</feature>
<dbReference type="InterPro" id="IPR018620">
    <property type="entry name" value="Ubiquitin3-bd_protein_But2_C"/>
</dbReference>
<proteinExistence type="predicted"/>
<dbReference type="AlphaFoldDB" id="A0A6G1JSQ6"/>
<dbReference type="Pfam" id="PF09792">
    <property type="entry name" value="But2"/>
    <property type="match status" value="1"/>
</dbReference>
<dbReference type="OrthoDB" id="4657524at2759"/>
<organism evidence="3 4">
    <name type="scientific">Pleomassaria siparia CBS 279.74</name>
    <dbReference type="NCBI Taxonomy" id="1314801"/>
    <lineage>
        <taxon>Eukaryota</taxon>
        <taxon>Fungi</taxon>
        <taxon>Dikarya</taxon>
        <taxon>Ascomycota</taxon>
        <taxon>Pezizomycotina</taxon>
        <taxon>Dothideomycetes</taxon>
        <taxon>Pleosporomycetidae</taxon>
        <taxon>Pleosporales</taxon>
        <taxon>Pleomassariaceae</taxon>
        <taxon>Pleomassaria</taxon>
    </lineage>
</organism>
<evidence type="ECO:0000256" key="1">
    <source>
        <dbReference type="SAM" id="SignalP"/>
    </source>
</evidence>
<dbReference type="PANTHER" id="PTHR39613:SF1">
    <property type="entry name" value="ANCHORED CELL WALL PROTEIN, PUTATIVE (AFU_ORTHOLOGUE AFUA_4G08960)-RELATED"/>
    <property type="match status" value="1"/>
</dbReference>
<sequence length="190" mass="21038">MLFLAALSGIQAATAGLVNRQVSPTELIDTQFPHLIIPVSSLEPNKALGTSFQGDIEQSIYTEILFDIPSNTAQWCRLNFHIALDSAPWEFWGDVPFRFNISTVDGTFNKSTDTWYNRPSPVEWIATVEVTHDGKVNFLFGSYGLVSCTKGQPANFLLYPATAAPGGLRWFELTSPLHGITYELHSEAKV</sequence>
<reference evidence="3" key="1">
    <citation type="journal article" date="2020" name="Stud. Mycol.">
        <title>101 Dothideomycetes genomes: a test case for predicting lifestyles and emergence of pathogens.</title>
        <authorList>
            <person name="Haridas S."/>
            <person name="Albert R."/>
            <person name="Binder M."/>
            <person name="Bloem J."/>
            <person name="Labutti K."/>
            <person name="Salamov A."/>
            <person name="Andreopoulos B."/>
            <person name="Baker S."/>
            <person name="Barry K."/>
            <person name="Bills G."/>
            <person name="Bluhm B."/>
            <person name="Cannon C."/>
            <person name="Castanera R."/>
            <person name="Culley D."/>
            <person name="Daum C."/>
            <person name="Ezra D."/>
            <person name="Gonzalez J."/>
            <person name="Henrissat B."/>
            <person name="Kuo A."/>
            <person name="Liang C."/>
            <person name="Lipzen A."/>
            <person name="Lutzoni F."/>
            <person name="Magnuson J."/>
            <person name="Mondo S."/>
            <person name="Nolan M."/>
            <person name="Ohm R."/>
            <person name="Pangilinan J."/>
            <person name="Park H.-J."/>
            <person name="Ramirez L."/>
            <person name="Alfaro M."/>
            <person name="Sun H."/>
            <person name="Tritt A."/>
            <person name="Yoshinaga Y."/>
            <person name="Zwiers L.-H."/>
            <person name="Turgeon B."/>
            <person name="Goodwin S."/>
            <person name="Spatafora J."/>
            <person name="Crous P."/>
            <person name="Grigoriev I."/>
        </authorList>
    </citation>
    <scope>NUCLEOTIDE SEQUENCE</scope>
    <source>
        <strain evidence="3">CBS 279.74</strain>
    </source>
</reference>
<evidence type="ECO:0000259" key="2">
    <source>
        <dbReference type="Pfam" id="PF09792"/>
    </source>
</evidence>
<gene>
    <name evidence="3" type="ORF">K504DRAFT_391808</name>
</gene>
<keyword evidence="1" id="KW-0732">Signal</keyword>
<name>A0A6G1JSQ6_9PLEO</name>